<sequence length="341" mass="35677">MSKTGSTPEQRRAYRIALADALKAGYAVLKDGGEALDAAVAAVAVMEDNPLFNAGKGAVFNSAGKNELEASVMLSKPPASYPGIPSSRRGSALTLLTRAKNPAKVARAIYLNPSVSPHVFLSGAQAEEIGASLGETLVDPSYFYTERRWKEHRRGLGLPDTVVGSEDDLPPQGTVGAVALDVRGCVAAVTSTGGRTNKLPGRIGDTPLMGAGFWAEEWTGPRTGGWVSNLLSTLGLAESKDTTRAVGISGTGDGDYFIRQATASSIASRMKLAGEDLEKASERVIKDLYELGGLGGVIALDDAGNVSMSLNCTGMYRGVIRDDGVPKVAIFDDDPLEEIGM</sequence>
<evidence type="ECO:0000313" key="5">
    <source>
        <dbReference type="Proteomes" id="UP000001861"/>
    </source>
</evidence>
<dbReference type="KEGG" id="cci:CC1G_13569"/>
<dbReference type="InterPro" id="IPR029055">
    <property type="entry name" value="Ntn_hydrolases_N"/>
</dbReference>
<dbReference type="eggNOG" id="KOG1592">
    <property type="taxonomic scope" value="Eukaryota"/>
</dbReference>
<dbReference type="InterPro" id="IPR000246">
    <property type="entry name" value="Peptidase_T2"/>
</dbReference>
<feature type="active site" description="Nucleophile" evidence="1">
    <location>
        <position position="174"/>
    </location>
</feature>
<dbReference type="PANTHER" id="PTHR10188">
    <property type="entry name" value="L-ASPARAGINASE"/>
    <property type="match status" value="1"/>
</dbReference>
<dbReference type="GeneID" id="6009754"/>
<dbReference type="EMBL" id="AACS02000001">
    <property type="protein sequence ID" value="EFI28547.1"/>
    <property type="molecule type" value="Genomic_DNA"/>
</dbReference>
<feature type="site" description="Cleavage; by autolysis" evidence="3">
    <location>
        <begin position="173"/>
        <end position="174"/>
    </location>
</feature>
<dbReference type="SMR" id="D6RJN0"/>
<dbReference type="CDD" id="cd04701">
    <property type="entry name" value="Asparaginase_2"/>
    <property type="match status" value="1"/>
</dbReference>
<dbReference type="GO" id="GO:0016787">
    <property type="term" value="F:hydrolase activity"/>
    <property type="evidence" value="ECO:0007669"/>
    <property type="project" value="InterPro"/>
</dbReference>
<dbReference type="HOGENOM" id="CLU_021603_1_0_1"/>
<dbReference type="STRING" id="240176.D6RJN0"/>
<dbReference type="OMA" id="MGIIMVD"/>
<comment type="caution">
    <text evidence="4">The sequence shown here is derived from an EMBL/GenBank/DDBJ whole genome shotgun (WGS) entry which is preliminary data.</text>
</comment>
<protein>
    <submittedName>
        <fullName evidence="4">L-asparaginase</fullName>
    </submittedName>
</protein>
<feature type="binding site" evidence="2">
    <location>
        <begin position="251"/>
        <end position="254"/>
    </location>
    <ligand>
        <name>substrate</name>
    </ligand>
</feature>
<evidence type="ECO:0000256" key="3">
    <source>
        <dbReference type="PIRSR" id="PIRSR600246-3"/>
    </source>
</evidence>
<evidence type="ECO:0000313" key="4">
    <source>
        <dbReference type="EMBL" id="EFI28547.1"/>
    </source>
</evidence>
<organism evidence="4 5">
    <name type="scientific">Coprinopsis cinerea (strain Okayama-7 / 130 / ATCC MYA-4618 / FGSC 9003)</name>
    <name type="common">Inky cap fungus</name>
    <name type="synonym">Hormographiella aspergillata</name>
    <dbReference type="NCBI Taxonomy" id="240176"/>
    <lineage>
        <taxon>Eukaryota</taxon>
        <taxon>Fungi</taxon>
        <taxon>Dikarya</taxon>
        <taxon>Basidiomycota</taxon>
        <taxon>Agaricomycotina</taxon>
        <taxon>Agaricomycetes</taxon>
        <taxon>Agaricomycetidae</taxon>
        <taxon>Agaricales</taxon>
        <taxon>Agaricineae</taxon>
        <taxon>Psathyrellaceae</taxon>
        <taxon>Coprinopsis</taxon>
    </lineage>
</organism>
<proteinExistence type="predicted"/>
<dbReference type="Proteomes" id="UP000001861">
    <property type="component" value="Unassembled WGS sequence"/>
</dbReference>
<reference evidence="4 5" key="1">
    <citation type="journal article" date="2010" name="Proc. Natl. Acad. Sci. U.S.A.">
        <title>Insights into evolution of multicellular fungi from the assembled chromosomes of the mushroom Coprinopsis cinerea (Coprinus cinereus).</title>
        <authorList>
            <person name="Stajich J.E."/>
            <person name="Wilke S.K."/>
            <person name="Ahren D."/>
            <person name="Au C.H."/>
            <person name="Birren B.W."/>
            <person name="Borodovsky M."/>
            <person name="Burns C."/>
            <person name="Canback B."/>
            <person name="Casselton L.A."/>
            <person name="Cheng C.K."/>
            <person name="Deng J."/>
            <person name="Dietrich F.S."/>
            <person name="Fargo D.C."/>
            <person name="Farman M.L."/>
            <person name="Gathman A.C."/>
            <person name="Goldberg J."/>
            <person name="Guigo R."/>
            <person name="Hoegger P.J."/>
            <person name="Hooker J.B."/>
            <person name="Huggins A."/>
            <person name="James T.Y."/>
            <person name="Kamada T."/>
            <person name="Kilaru S."/>
            <person name="Kodira C."/>
            <person name="Kues U."/>
            <person name="Kupfer D."/>
            <person name="Kwan H.S."/>
            <person name="Lomsadze A."/>
            <person name="Li W."/>
            <person name="Lilly W.W."/>
            <person name="Ma L.J."/>
            <person name="Mackey A.J."/>
            <person name="Manning G."/>
            <person name="Martin F."/>
            <person name="Muraguchi H."/>
            <person name="Natvig D.O."/>
            <person name="Palmerini H."/>
            <person name="Ramesh M.A."/>
            <person name="Rehmeyer C.J."/>
            <person name="Roe B.A."/>
            <person name="Shenoy N."/>
            <person name="Stanke M."/>
            <person name="Ter-Hovhannisyan V."/>
            <person name="Tunlid A."/>
            <person name="Velagapudi R."/>
            <person name="Vision T.J."/>
            <person name="Zeng Q."/>
            <person name="Zolan M.E."/>
            <person name="Pukkila P.J."/>
        </authorList>
    </citation>
    <scope>NUCLEOTIDE SEQUENCE [LARGE SCALE GENOMIC DNA]</scope>
    <source>
        <strain evidence="5">Okayama-7 / 130 / ATCC MYA-4618 / FGSC 9003</strain>
    </source>
</reference>
<dbReference type="OrthoDB" id="2262349at2759"/>
<name>D6RJN0_COPC7</name>
<dbReference type="SUPFAM" id="SSF56235">
    <property type="entry name" value="N-terminal nucleophile aminohydrolases (Ntn hydrolases)"/>
    <property type="match status" value="1"/>
</dbReference>
<dbReference type="PANTHER" id="PTHR10188:SF43">
    <property type="entry name" value="ASPARAGINASE (EUROFUNG)"/>
    <property type="match status" value="1"/>
</dbReference>
<evidence type="ECO:0000256" key="1">
    <source>
        <dbReference type="PIRSR" id="PIRSR600246-1"/>
    </source>
</evidence>
<gene>
    <name evidence="4" type="ORF">CC1G_13569</name>
</gene>
<keyword evidence="5" id="KW-1185">Reference proteome</keyword>
<evidence type="ECO:0000256" key="2">
    <source>
        <dbReference type="PIRSR" id="PIRSR600246-2"/>
    </source>
</evidence>
<dbReference type="InParanoid" id="D6RJN0"/>
<dbReference type="RefSeq" id="XP_002912041.1">
    <property type="nucleotide sequence ID" value="XM_002911995.1"/>
</dbReference>
<dbReference type="VEuPathDB" id="FungiDB:CC1G_13569"/>
<dbReference type="Pfam" id="PF01112">
    <property type="entry name" value="Asparaginase_2"/>
    <property type="match status" value="2"/>
</dbReference>
<accession>D6RJN0</accession>
<feature type="binding site" evidence="2">
    <location>
        <begin position="202"/>
        <end position="205"/>
    </location>
    <ligand>
        <name>substrate</name>
    </ligand>
</feature>
<dbReference type="AlphaFoldDB" id="D6RJN0"/>
<dbReference type="GO" id="GO:0005737">
    <property type="term" value="C:cytoplasm"/>
    <property type="evidence" value="ECO:0007669"/>
    <property type="project" value="TreeGrafter"/>
</dbReference>
<dbReference type="Gene3D" id="3.60.20.30">
    <property type="entry name" value="(Glycosyl)asparaginase"/>
    <property type="match status" value="1"/>
</dbReference>